<dbReference type="GO" id="GO:0016887">
    <property type="term" value="F:ATP hydrolysis activity"/>
    <property type="evidence" value="ECO:0007669"/>
    <property type="project" value="InterPro"/>
</dbReference>
<evidence type="ECO:0000259" key="2">
    <source>
        <dbReference type="SMART" id="SM00382"/>
    </source>
</evidence>
<feature type="region of interest" description="Disordered" evidence="1">
    <location>
        <begin position="353"/>
        <end position="372"/>
    </location>
</feature>
<reference evidence="4" key="1">
    <citation type="journal article" date="2013" name="Nature">
        <title>Pan genome of the phytoplankton Emiliania underpins its global distribution.</title>
        <authorList>
            <person name="Read B.A."/>
            <person name="Kegel J."/>
            <person name="Klute M.J."/>
            <person name="Kuo A."/>
            <person name="Lefebvre S.C."/>
            <person name="Maumus F."/>
            <person name="Mayer C."/>
            <person name="Miller J."/>
            <person name="Monier A."/>
            <person name="Salamov A."/>
            <person name="Young J."/>
            <person name="Aguilar M."/>
            <person name="Claverie J.M."/>
            <person name="Frickenhaus S."/>
            <person name="Gonzalez K."/>
            <person name="Herman E.K."/>
            <person name="Lin Y.C."/>
            <person name="Napier J."/>
            <person name="Ogata H."/>
            <person name="Sarno A.F."/>
            <person name="Shmutz J."/>
            <person name="Schroeder D."/>
            <person name="de Vargas C."/>
            <person name="Verret F."/>
            <person name="von Dassow P."/>
            <person name="Valentin K."/>
            <person name="Van de Peer Y."/>
            <person name="Wheeler G."/>
            <person name="Dacks J.B."/>
            <person name="Delwiche C.F."/>
            <person name="Dyhrman S.T."/>
            <person name="Glockner G."/>
            <person name="John U."/>
            <person name="Richards T."/>
            <person name="Worden A.Z."/>
            <person name="Zhang X."/>
            <person name="Grigoriev I.V."/>
            <person name="Allen A.E."/>
            <person name="Bidle K."/>
            <person name="Borodovsky M."/>
            <person name="Bowler C."/>
            <person name="Brownlee C."/>
            <person name="Cock J.M."/>
            <person name="Elias M."/>
            <person name="Gladyshev V.N."/>
            <person name="Groth M."/>
            <person name="Guda C."/>
            <person name="Hadaegh A."/>
            <person name="Iglesias-Rodriguez M.D."/>
            <person name="Jenkins J."/>
            <person name="Jones B.M."/>
            <person name="Lawson T."/>
            <person name="Leese F."/>
            <person name="Lindquist E."/>
            <person name="Lobanov A."/>
            <person name="Lomsadze A."/>
            <person name="Malik S.B."/>
            <person name="Marsh M.E."/>
            <person name="Mackinder L."/>
            <person name="Mock T."/>
            <person name="Mueller-Roeber B."/>
            <person name="Pagarete A."/>
            <person name="Parker M."/>
            <person name="Probert I."/>
            <person name="Quesneville H."/>
            <person name="Raines C."/>
            <person name="Rensing S.A."/>
            <person name="Riano-Pachon D.M."/>
            <person name="Richier S."/>
            <person name="Rokitta S."/>
            <person name="Shiraiwa Y."/>
            <person name="Soanes D.M."/>
            <person name="van der Giezen M."/>
            <person name="Wahlund T.M."/>
            <person name="Williams B."/>
            <person name="Wilson W."/>
            <person name="Wolfe G."/>
            <person name="Wurch L.L."/>
        </authorList>
    </citation>
    <scope>NUCLEOTIDE SEQUENCE</scope>
</reference>
<dbReference type="PANTHER" id="PTHR48102">
    <property type="entry name" value="ATP-DEPENDENT CLP PROTEASE ATP-BINDING SUBUNIT CLPX-LIKE, MITOCHONDRIAL-RELATED"/>
    <property type="match status" value="1"/>
</dbReference>
<protein>
    <recommendedName>
        <fullName evidence="2">AAA+ ATPase domain-containing protein</fullName>
    </recommendedName>
</protein>
<dbReference type="STRING" id="2903.R1EKY3"/>
<dbReference type="InterPro" id="IPR003959">
    <property type="entry name" value="ATPase_AAA_core"/>
</dbReference>
<dbReference type="eggNOG" id="KOG0745">
    <property type="taxonomic scope" value="Eukaryota"/>
</dbReference>
<dbReference type="InterPro" id="IPR050052">
    <property type="entry name" value="ATP-dep_Clp_protease_ClpX"/>
</dbReference>
<dbReference type="PANTHER" id="PTHR48102:SF7">
    <property type="entry name" value="ATP-DEPENDENT CLP PROTEASE ATP-BINDING SUBUNIT CLPX-LIKE, MITOCHONDRIAL"/>
    <property type="match status" value="1"/>
</dbReference>
<dbReference type="GO" id="GO:0005524">
    <property type="term" value="F:ATP binding"/>
    <property type="evidence" value="ECO:0007669"/>
    <property type="project" value="InterPro"/>
</dbReference>
<dbReference type="EnsemblProtists" id="EOD27320">
    <property type="protein sequence ID" value="EOD27320"/>
    <property type="gene ID" value="EMIHUDRAFT_236065"/>
</dbReference>
<keyword evidence="4" id="KW-1185">Reference proteome</keyword>
<dbReference type="RefSeq" id="XP_005779749.1">
    <property type="nucleotide sequence ID" value="XM_005779692.1"/>
</dbReference>
<dbReference type="Proteomes" id="UP000013827">
    <property type="component" value="Unassembled WGS sequence"/>
</dbReference>
<name>A0A0D3JUY5_EMIH1</name>
<reference evidence="3" key="2">
    <citation type="submission" date="2024-10" db="UniProtKB">
        <authorList>
            <consortium name="EnsemblProtists"/>
        </authorList>
    </citation>
    <scope>IDENTIFICATION</scope>
</reference>
<evidence type="ECO:0000313" key="4">
    <source>
        <dbReference type="Proteomes" id="UP000013827"/>
    </source>
</evidence>
<dbReference type="InterPro" id="IPR027417">
    <property type="entry name" value="P-loop_NTPase"/>
</dbReference>
<dbReference type="Gene3D" id="3.40.50.300">
    <property type="entry name" value="P-loop containing nucleotide triphosphate hydrolases"/>
    <property type="match status" value="1"/>
</dbReference>
<dbReference type="OMA" id="LDTMFDL"/>
<dbReference type="AlphaFoldDB" id="A0A0D3JUY5"/>
<proteinExistence type="predicted"/>
<feature type="domain" description="AAA+ ATPase" evidence="2">
    <location>
        <begin position="96"/>
        <end position="212"/>
    </location>
</feature>
<evidence type="ECO:0000256" key="1">
    <source>
        <dbReference type="SAM" id="MobiDB-lite"/>
    </source>
</evidence>
<dbReference type="GO" id="GO:0005759">
    <property type="term" value="C:mitochondrial matrix"/>
    <property type="evidence" value="ECO:0007669"/>
    <property type="project" value="TreeGrafter"/>
</dbReference>
<dbReference type="GO" id="GO:0051603">
    <property type="term" value="P:proteolysis involved in protein catabolic process"/>
    <property type="evidence" value="ECO:0007669"/>
    <property type="project" value="TreeGrafter"/>
</dbReference>
<dbReference type="KEGG" id="ehx:EMIHUDRAFT_236065"/>
<dbReference type="Pfam" id="PF07724">
    <property type="entry name" value="AAA_2"/>
    <property type="match status" value="1"/>
</dbReference>
<dbReference type="InterPro" id="IPR003593">
    <property type="entry name" value="AAA+_ATPase"/>
</dbReference>
<dbReference type="HOGENOM" id="CLU_744818_0_0_1"/>
<organism evidence="3 4">
    <name type="scientific">Emiliania huxleyi (strain CCMP1516)</name>
    <dbReference type="NCBI Taxonomy" id="280463"/>
    <lineage>
        <taxon>Eukaryota</taxon>
        <taxon>Haptista</taxon>
        <taxon>Haptophyta</taxon>
        <taxon>Prymnesiophyceae</taxon>
        <taxon>Isochrysidales</taxon>
        <taxon>Noelaerhabdaceae</taxon>
        <taxon>Emiliania</taxon>
    </lineage>
</organism>
<dbReference type="GeneID" id="17272865"/>
<dbReference type="SMART" id="SM00382">
    <property type="entry name" value="AAA"/>
    <property type="match status" value="1"/>
</dbReference>
<evidence type="ECO:0000313" key="3">
    <source>
        <dbReference type="EnsemblProtists" id="EOD27320"/>
    </source>
</evidence>
<accession>A0A0D3JUY5</accession>
<dbReference type="PaxDb" id="2903-EOD27320"/>
<sequence length="372" mass="39771">MRSYRMTKLGAAAGAARPLPLKQLRAPAARAVQRGSPPCLCGQAELDKYVIGQDDVKRALAVAMYNHYKRGLAAEWEGAEPLVGLERGEGEGLEMDKSNIMLVGPTGSGKTLLARTLARLVDVPFTIADATSLTQAGYVGEDVESVLHKLYVASGQNVEATQLGIVYLDEVDKVARKADAIAMTRDVSGEGVQQALLKMLEGSVVNVPEKGGRKNPRGEYVAIDTSNILFICGGAFSGMQAVVEERMRTKDLIAYGFLPEFVGRFPVTTQLHELTEAQMVEVMSRPRNALLKQYSALFAADQAVLLDSMFELPGWRTAGVHHAVLTAATVEQGASLDLWPLAARRKVEADAAKSEVGGSTDEEAAVSAVGGL</sequence>
<dbReference type="SUPFAM" id="SSF52540">
    <property type="entry name" value="P-loop containing nucleoside triphosphate hydrolases"/>
    <property type="match status" value="1"/>
</dbReference>